<dbReference type="Proteomes" id="UP000802098">
    <property type="component" value="Unassembled WGS sequence"/>
</dbReference>
<evidence type="ECO:0000313" key="4">
    <source>
        <dbReference type="EMBL" id="NHK97619.1"/>
    </source>
</evidence>
<dbReference type="EMBL" id="JAAOCD010000001">
    <property type="protein sequence ID" value="NHK97619.1"/>
    <property type="molecule type" value="Genomic_DNA"/>
</dbReference>
<organism evidence="4 5">
    <name type="scientific">Rubrivivax benzoatilyticus</name>
    <dbReference type="NCBI Taxonomy" id="316997"/>
    <lineage>
        <taxon>Bacteria</taxon>
        <taxon>Pseudomonadati</taxon>
        <taxon>Pseudomonadota</taxon>
        <taxon>Betaproteobacteria</taxon>
        <taxon>Burkholderiales</taxon>
        <taxon>Sphaerotilaceae</taxon>
        <taxon>Rubrivivax</taxon>
    </lineage>
</organism>
<dbReference type="PANTHER" id="PTHR43285">
    <property type="entry name" value="ANTHRANILATE PHOSPHORIBOSYLTRANSFERASE"/>
    <property type="match status" value="1"/>
</dbReference>
<reference evidence="4 5" key="1">
    <citation type="submission" date="2020-03" db="EMBL/GenBank/DDBJ databases">
        <title>Rubrivivax benzoatilyticus JA2 (sequenced after 10 years sub-culturing).</title>
        <authorList>
            <person name="Gupta D."/>
            <person name="Chintalapati S."/>
            <person name="Chintalapati V.R."/>
        </authorList>
    </citation>
    <scope>NUCLEOTIDE SEQUENCE [LARGE SCALE GENOMIC DNA]</scope>
    <source>
        <strain evidence="4 5">JA2-Mal</strain>
    </source>
</reference>
<keyword evidence="1" id="KW-0328">Glycosyltransferase</keyword>
<dbReference type="SUPFAM" id="SSF52418">
    <property type="entry name" value="Nucleoside phosphorylase/phosphoribosyltransferase catalytic domain"/>
    <property type="match status" value="1"/>
</dbReference>
<dbReference type="RefSeq" id="WP_009857719.1">
    <property type="nucleotide sequence ID" value="NZ_JAAOCD010000001.1"/>
</dbReference>
<evidence type="ECO:0000256" key="1">
    <source>
        <dbReference type="ARBA" id="ARBA00022676"/>
    </source>
</evidence>
<evidence type="ECO:0000313" key="5">
    <source>
        <dbReference type="Proteomes" id="UP000802098"/>
    </source>
</evidence>
<name>A0ABX0HRD0_9BURK</name>
<dbReference type="InterPro" id="IPR035902">
    <property type="entry name" value="Nuc_phospho_transferase"/>
</dbReference>
<dbReference type="Gene3D" id="3.40.1030.10">
    <property type="entry name" value="Nucleoside phosphorylase/phosphoribosyltransferase catalytic domain"/>
    <property type="match status" value="1"/>
</dbReference>
<dbReference type="Pfam" id="PF02885">
    <property type="entry name" value="Glycos_trans_3N"/>
    <property type="match status" value="1"/>
</dbReference>
<gene>
    <name evidence="4" type="primary">ybiB</name>
    <name evidence="4" type="ORF">G7087_04460</name>
</gene>
<dbReference type="Gene3D" id="1.20.970.10">
    <property type="entry name" value="Transferase, Pyrimidine Nucleoside Phosphorylase, Chain C"/>
    <property type="match status" value="1"/>
</dbReference>
<comment type="caution">
    <text evidence="4">The sequence shown here is derived from an EMBL/GenBank/DDBJ whole genome shotgun (WGS) entry which is preliminary data.</text>
</comment>
<evidence type="ECO:0000256" key="2">
    <source>
        <dbReference type="ARBA" id="ARBA00022679"/>
    </source>
</evidence>
<dbReference type="SUPFAM" id="SSF47648">
    <property type="entry name" value="Nucleoside phosphorylase/phosphoribosyltransferase N-terminal domain"/>
    <property type="match status" value="1"/>
</dbReference>
<sequence length="319" mass="33874">MGIAGYLKEIGRGAAGARSLSADAAEALMGAVLDGEASDLEIGAFALAMRMKGETLDELVGFLAAAQARLTSFHADGPVVVIPSYNGARRLPNLTPLLAMTLAQEGARVLVHGVGHDPARVTTATIFHDLGMPVAQDEGDVHAFWARHEPAYVATATLSPALQRLLDVRWSVGLRNSGHTIAKMLNPCTGARVLRLASFTHPEFGALLGAWAQRERVDVMLLRGTEGEAAADPRRQPRMETWIGGQLRSEWSLPAHEGVVTELPVLPREIDAATTALYIQSVLSGEKPAPAPLARQVACILGALDELQEPRLAREAAGA</sequence>
<accession>A0ABX0HRD0</accession>
<protein>
    <submittedName>
        <fullName evidence="4">DNA-binding protein YbiB</fullName>
    </submittedName>
</protein>
<dbReference type="InterPro" id="IPR017459">
    <property type="entry name" value="Glycosyl_Trfase_fam3_N_dom"/>
</dbReference>
<dbReference type="NCBIfam" id="NF006005">
    <property type="entry name" value="PRK08136.1"/>
    <property type="match status" value="1"/>
</dbReference>
<keyword evidence="2" id="KW-0808">Transferase</keyword>
<keyword evidence="5" id="KW-1185">Reference proteome</keyword>
<feature type="domain" description="Glycosyl transferase family 3 N-terminal" evidence="3">
    <location>
        <begin position="6"/>
        <end position="67"/>
    </location>
</feature>
<dbReference type="GO" id="GO:0003677">
    <property type="term" value="F:DNA binding"/>
    <property type="evidence" value="ECO:0007669"/>
    <property type="project" value="UniProtKB-KW"/>
</dbReference>
<evidence type="ECO:0000259" key="3">
    <source>
        <dbReference type="Pfam" id="PF02885"/>
    </source>
</evidence>
<dbReference type="InterPro" id="IPR036320">
    <property type="entry name" value="Glycosyl_Trfase_fam3_N_dom_sf"/>
</dbReference>
<dbReference type="InterPro" id="IPR005940">
    <property type="entry name" value="Anthranilate_Pribosyl_Tfrase"/>
</dbReference>
<keyword evidence="4" id="KW-0238">DNA-binding</keyword>
<dbReference type="PANTHER" id="PTHR43285:SF4">
    <property type="entry name" value="TRANSFERASE"/>
    <property type="match status" value="1"/>
</dbReference>
<proteinExistence type="predicted"/>